<dbReference type="GeneID" id="8681776"/>
<accession>D1YZU8</accession>
<name>D1YZU8_METPS</name>
<proteinExistence type="predicted"/>
<protein>
    <submittedName>
        <fullName evidence="1">Uncharacterized protein</fullName>
    </submittedName>
</protein>
<dbReference type="SUPFAM" id="SSF53335">
    <property type="entry name" value="S-adenosyl-L-methionine-dependent methyltransferases"/>
    <property type="match status" value="1"/>
</dbReference>
<reference evidence="1 2" key="1">
    <citation type="journal article" date="2007" name="Appl. Environ. Microbiol.">
        <title>Isolation of key methanogens for global methane emission from rice paddy fields: a novel isolate affiliated with the clone cluster rice cluster I.</title>
        <authorList>
            <person name="Sakai S."/>
            <person name="Imachi H."/>
            <person name="Sekiguchi Y."/>
            <person name="Ohashi A."/>
            <person name="Harada H."/>
            <person name="Kamagata Y."/>
        </authorList>
    </citation>
    <scope>NUCLEOTIDE SEQUENCE [LARGE SCALE GENOMIC DNA]</scope>
    <source>
        <strain evidence="2">DSM 17711 / JCM 13418 / NBRC 101707 / SANAE</strain>
    </source>
</reference>
<reference evidence="1 2" key="2">
    <citation type="journal article" date="2008" name="Int. J. Syst. Evol. Microbiol.">
        <title>Methanocella paludicola gen. nov., sp. nov., a methane-producing archaeon, the first isolate of the lineage 'Rice Cluster I', and proposal of the new archaeal order Methanocellales ord. nov.</title>
        <authorList>
            <person name="Sakai S."/>
            <person name="Imachi H."/>
            <person name="Hanada S."/>
            <person name="Ohashi A."/>
            <person name="Harada H."/>
            <person name="Kamagata Y."/>
        </authorList>
    </citation>
    <scope>NUCLEOTIDE SEQUENCE [LARGE SCALE GENOMIC DNA]</scope>
    <source>
        <strain evidence="2">DSM 17711 / JCM 13418 / NBRC 101707 / SANAE</strain>
    </source>
</reference>
<dbReference type="InterPro" id="IPR029063">
    <property type="entry name" value="SAM-dependent_MTases_sf"/>
</dbReference>
<reference evidence="2" key="3">
    <citation type="journal article" date="2011" name="PLoS ONE">
        <title>Genome sequence of a mesophilic hydrogenotrophic methanogen Methanocella paludicola, the first cultivated representative of the order Methanocellales.</title>
        <authorList>
            <person name="Sakai S."/>
            <person name="Takaki Y."/>
            <person name="Shimamura S."/>
            <person name="Sekine M."/>
            <person name="Tajima T."/>
            <person name="Kosugi H."/>
            <person name="Ichikawa N."/>
            <person name="Tasumi E."/>
            <person name="Hiraki A.T."/>
            <person name="Shimizu A."/>
            <person name="Kato Y."/>
            <person name="Nishiko R."/>
            <person name="Mori K."/>
            <person name="Fujita N."/>
            <person name="Imachi H."/>
            <person name="Takai K."/>
        </authorList>
    </citation>
    <scope>NUCLEOTIDE SEQUENCE [LARGE SCALE GENOMIC DNA]</scope>
    <source>
        <strain evidence="2">DSM 17711 / JCM 13418 / NBRC 101707 / SANAE</strain>
    </source>
</reference>
<dbReference type="InParanoid" id="D1YZU8"/>
<gene>
    <name evidence="1" type="ordered locus">MCP_1898</name>
</gene>
<evidence type="ECO:0000313" key="2">
    <source>
        <dbReference type="Proteomes" id="UP000001882"/>
    </source>
</evidence>
<sequence>MLLQKTLGLKEDAYLVEGSFEGLEMNLRTLDYLDKLSMLPAGSIDSALTIVDKGGSAIGAAFKNKLDGGDFWFVIPYPAAKASRQQAEKLVNAVLGGGIVSSVRKKKVDPGQFRKALREYLAVSLAEQALCECDKGREPKSFAFNEGRNERLRVLMQRLAKENGFNLKEMSALEICCGNGMSTAAIKPLFKDILCIDNDRCAICNGVYHGTLDPESAMVVDAMALTRFVGEKYDAVLGLMLGTIYEFNKNIWRMIFEEAVKTLKDDGFLLFTVNTKEEMDFLAAALEEMGIRGAVIDNRNKNDIYDGWAFFAVRSNGRFSH</sequence>
<evidence type="ECO:0000313" key="1">
    <source>
        <dbReference type="EMBL" id="BAI61970.1"/>
    </source>
</evidence>
<organism evidence="1 2">
    <name type="scientific">Methanocella paludicola (strain DSM 17711 / JCM 13418 / NBRC 101707 / SANAE)</name>
    <dbReference type="NCBI Taxonomy" id="304371"/>
    <lineage>
        <taxon>Archaea</taxon>
        <taxon>Methanobacteriati</taxon>
        <taxon>Methanobacteriota</taxon>
        <taxon>Stenosarchaea group</taxon>
        <taxon>Methanomicrobia</taxon>
        <taxon>Methanocellales</taxon>
        <taxon>Methanocellaceae</taxon>
        <taxon>Methanocella</taxon>
    </lineage>
</organism>
<dbReference type="EMBL" id="AP011532">
    <property type="protein sequence ID" value="BAI61970.1"/>
    <property type="molecule type" value="Genomic_DNA"/>
</dbReference>
<dbReference type="KEGG" id="mpd:MCP_1898"/>
<keyword evidence="2" id="KW-1185">Reference proteome</keyword>
<dbReference type="AlphaFoldDB" id="D1YZU8"/>
<dbReference type="RefSeq" id="WP_012900647.1">
    <property type="nucleotide sequence ID" value="NC_013665.1"/>
</dbReference>
<dbReference type="eggNOG" id="arCOG03479">
    <property type="taxonomic scope" value="Archaea"/>
</dbReference>
<dbReference type="OrthoDB" id="116032at2157"/>
<dbReference type="Proteomes" id="UP000001882">
    <property type="component" value="Chromosome"/>
</dbReference>
<dbReference type="Gene3D" id="3.40.50.150">
    <property type="entry name" value="Vaccinia Virus protein VP39"/>
    <property type="match status" value="1"/>
</dbReference>